<dbReference type="GO" id="GO:0009279">
    <property type="term" value="C:cell outer membrane"/>
    <property type="evidence" value="ECO:0007669"/>
    <property type="project" value="UniProtKB-SubCell"/>
</dbReference>
<dbReference type="Proteomes" id="UP000055136">
    <property type="component" value="Chromosome"/>
</dbReference>
<dbReference type="InterPro" id="IPR036942">
    <property type="entry name" value="Beta-barrel_TonB_sf"/>
</dbReference>
<keyword evidence="7 12" id="KW-0798">TonB box</keyword>
<organism evidence="16 17">
    <name type="scientific">Candidatus Tenderia electrophaga</name>
    <dbReference type="NCBI Taxonomy" id="1748243"/>
    <lineage>
        <taxon>Bacteria</taxon>
        <taxon>Pseudomonadati</taxon>
        <taxon>Pseudomonadota</taxon>
        <taxon>Gammaproteobacteria</taxon>
        <taxon>Candidatus Tenderiales</taxon>
        <taxon>Candidatus Tenderiaceae</taxon>
        <taxon>Candidatus Tenderia</taxon>
    </lineage>
</organism>
<evidence type="ECO:0000256" key="10">
    <source>
        <dbReference type="ARBA" id="ARBA00023237"/>
    </source>
</evidence>
<feature type="domain" description="TonB-dependent receptor-like beta-barrel" evidence="14">
    <location>
        <begin position="186"/>
        <end position="575"/>
    </location>
</feature>
<sequence length="601" mass="64714">MKTGSITLQTALLFGLSSSWTAQAVASDPIIVTATRTAQTGDQTLAPVTVINRDDIERQQATSVTELLRATPGVDFSNNGGRGKATSLFLRGTASDHVLVLIDGIEMGSATTGQAAIEDLPIHAIERIEIVRGPRSSLYGSEAIGGVIQIFTRKGDGETSPHAYVSGGSYSSYGLGGGVAGGNPRGWYNLNASGSDTEGFDAKNDAGHNPDRDGYQNLSAALRAGYRFSNDMEAELHWLRAAGETEFDGSASDTAETLQQIMGVKLSATPLNGWYTRLQVGRSQDESENLANGVAQSRFDTQRDSLSWQNDLSLGAAHLLTLGVDHRQDAVDSTTAYTVTERDNTALFGQYQGDLGDHDLQFSLRRDDNEQFDAHTTGSAAWGYDLSEATRLTVAYGTAFKAPSFNELYFPGYGDPGLQPEESGSVEVGIKRNTAHAHWSLHAYQTDIDNLIAFNAATFSPANIAAARIRGLEADAGVQIAAWRFNAGASVLDPEVRTAGSNQGNVLPRRAQRSLRLTADRAIGAHSIGATLVAFGQRYDDLANRERLAGYGVVALRAEYRLSPAWRAQLRIDNLFDRDYQTAADYNQPGRGAYLTVRYQP</sequence>
<evidence type="ECO:0000256" key="7">
    <source>
        <dbReference type="ARBA" id="ARBA00023077"/>
    </source>
</evidence>
<evidence type="ECO:0000256" key="11">
    <source>
        <dbReference type="PROSITE-ProRule" id="PRU01360"/>
    </source>
</evidence>
<keyword evidence="17" id="KW-1185">Reference proteome</keyword>
<dbReference type="GO" id="GO:0046930">
    <property type="term" value="C:pore complex"/>
    <property type="evidence" value="ECO:0007669"/>
    <property type="project" value="UniProtKB-KW"/>
</dbReference>
<feature type="domain" description="TonB-dependent receptor plug" evidence="15">
    <location>
        <begin position="43"/>
        <end position="147"/>
    </location>
</feature>
<evidence type="ECO:0000256" key="3">
    <source>
        <dbReference type="ARBA" id="ARBA00022452"/>
    </source>
</evidence>
<dbReference type="AlphaFoldDB" id="A0A0S2TCK4"/>
<dbReference type="Gene3D" id="2.40.170.20">
    <property type="entry name" value="TonB-dependent receptor, beta-barrel domain"/>
    <property type="match status" value="1"/>
</dbReference>
<keyword evidence="4 11" id="KW-0812">Transmembrane</keyword>
<dbReference type="PROSITE" id="PS52016">
    <property type="entry name" value="TONB_DEPENDENT_REC_3"/>
    <property type="match status" value="1"/>
</dbReference>
<dbReference type="GO" id="GO:0006811">
    <property type="term" value="P:monoatomic ion transport"/>
    <property type="evidence" value="ECO:0007669"/>
    <property type="project" value="UniProtKB-KW"/>
</dbReference>
<dbReference type="InterPro" id="IPR000531">
    <property type="entry name" value="Beta-barrel_TonB"/>
</dbReference>
<dbReference type="STRING" id="1748243.Tel_06850"/>
<protein>
    <submittedName>
        <fullName evidence="16">Ligand-gated channel protein</fullName>
    </submittedName>
</protein>
<dbReference type="InterPro" id="IPR037066">
    <property type="entry name" value="Plug_dom_sf"/>
</dbReference>
<keyword evidence="5 13" id="KW-0732">Signal</keyword>
<dbReference type="InterPro" id="IPR010101">
    <property type="entry name" value="B12_transptr_BtuB"/>
</dbReference>
<dbReference type="Pfam" id="PF07715">
    <property type="entry name" value="Plug"/>
    <property type="match status" value="1"/>
</dbReference>
<reference evidence="16" key="1">
    <citation type="submission" date="2015-10" db="EMBL/GenBank/DDBJ databases">
        <title>Description of Candidatus Tenderia electrophaga gen. nov, sp. nov., an Uncultivated Electroautotroph from a Biocathode Enrichment.</title>
        <authorList>
            <person name="Eddie B.J."/>
            <person name="Malanoski A.P."/>
            <person name="Wang Z."/>
            <person name="Hall R.J."/>
            <person name="Oh S.D."/>
            <person name="Heiner C."/>
            <person name="Lin B."/>
            <person name="Strycharz-Glaven S.M."/>
        </authorList>
    </citation>
    <scope>NUCLEOTIDE SEQUENCE [LARGE SCALE GENOMIC DNA]</scope>
    <source>
        <strain evidence="16">NRL1</strain>
    </source>
</reference>
<evidence type="ECO:0000256" key="5">
    <source>
        <dbReference type="ARBA" id="ARBA00022729"/>
    </source>
</evidence>
<evidence type="ECO:0000256" key="12">
    <source>
        <dbReference type="RuleBase" id="RU003357"/>
    </source>
</evidence>
<evidence type="ECO:0000313" key="17">
    <source>
        <dbReference type="Proteomes" id="UP000055136"/>
    </source>
</evidence>
<accession>A0A0S2TCK4</accession>
<evidence type="ECO:0000256" key="1">
    <source>
        <dbReference type="ARBA" id="ARBA00004571"/>
    </source>
</evidence>
<dbReference type="PANTHER" id="PTHR30069">
    <property type="entry name" value="TONB-DEPENDENT OUTER MEMBRANE RECEPTOR"/>
    <property type="match status" value="1"/>
</dbReference>
<evidence type="ECO:0000256" key="8">
    <source>
        <dbReference type="ARBA" id="ARBA00023114"/>
    </source>
</evidence>
<keyword evidence="2 11" id="KW-0813">Transport</keyword>
<dbReference type="InterPro" id="IPR039426">
    <property type="entry name" value="TonB-dep_rcpt-like"/>
</dbReference>
<evidence type="ECO:0000256" key="6">
    <source>
        <dbReference type="ARBA" id="ARBA00023065"/>
    </source>
</evidence>
<dbReference type="GO" id="GO:0015288">
    <property type="term" value="F:porin activity"/>
    <property type="evidence" value="ECO:0007669"/>
    <property type="project" value="UniProtKB-KW"/>
</dbReference>
<dbReference type="EMBL" id="CP013099">
    <property type="protein sequence ID" value="ALP52896.1"/>
    <property type="molecule type" value="Genomic_DNA"/>
</dbReference>
<name>A0A0S2TCK4_9GAMM</name>
<dbReference type="PANTHER" id="PTHR30069:SF53">
    <property type="entry name" value="COLICIN I RECEPTOR-RELATED"/>
    <property type="match status" value="1"/>
</dbReference>
<comment type="similarity">
    <text evidence="11 12">Belongs to the TonB-dependent receptor family.</text>
</comment>
<dbReference type="KEGG" id="tee:Tel_06850"/>
<keyword evidence="9 11" id="KW-0472">Membrane</keyword>
<keyword evidence="3 11" id="KW-1134">Transmembrane beta strand</keyword>
<keyword evidence="8" id="KW-0626">Porin</keyword>
<dbReference type="NCBIfam" id="TIGR01779">
    <property type="entry name" value="TonB-B12"/>
    <property type="match status" value="1"/>
</dbReference>
<keyword evidence="10 11" id="KW-0998">Cell outer membrane</keyword>
<evidence type="ECO:0000256" key="9">
    <source>
        <dbReference type="ARBA" id="ARBA00023136"/>
    </source>
</evidence>
<dbReference type="InterPro" id="IPR012910">
    <property type="entry name" value="Plug_dom"/>
</dbReference>
<evidence type="ECO:0000256" key="2">
    <source>
        <dbReference type="ARBA" id="ARBA00022448"/>
    </source>
</evidence>
<feature type="signal peptide" evidence="13">
    <location>
        <begin position="1"/>
        <end position="24"/>
    </location>
</feature>
<evidence type="ECO:0000313" key="16">
    <source>
        <dbReference type="EMBL" id="ALP52896.1"/>
    </source>
</evidence>
<evidence type="ECO:0000259" key="14">
    <source>
        <dbReference type="Pfam" id="PF00593"/>
    </source>
</evidence>
<dbReference type="CDD" id="cd01347">
    <property type="entry name" value="ligand_gated_channel"/>
    <property type="match status" value="1"/>
</dbReference>
<proteinExistence type="inferred from homology"/>
<dbReference type="Gene3D" id="2.170.130.10">
    <property type="entry name" value="TonB-dependent receptor, plug domain"/>
    <property type="match status" value="1"/>
</dbReference>
<feature type="chain" id="PRO_5006604924" evidence="13">
    <location>
        <begin position="25"/>
        <end position="601"/>
    </location>
</feature>
<evidence type="ECO:0000256" key="4">
    <source>
        <dbReference type="ARBA" id="ARBA00022692"/>
    </source>
</evidence>
<evidence type="ECO:0000256" key="13">
    <source>
        <dbReference type="SAM" id="SignalP"/>
    </source>
</evidence>
<dbReference type="Pfam" id="PF00593">
    <property type="entry name" value="TonB_dep_Rec_b-barrel"/>
    <property type="match status" value="1"/>
</dbReference>
<dbReference type="GO" id="GO:0015420">
    <property type="term" value="F:ABC-type vitamin B12 transporter activity"/>
    <property type="evidence" value="ECO:0007669"/>
    <property type="project" value="InterPro"/>
</dbReference>
<comment type="subcellular location">
    <subcellularLocation>
        <location evidence="1 11">Cell outer membrane</location>
        <topology evidence="1 11">Multi-pass membrane protein</topology>
    </subcellularLocation>
</comment>
<keyword evidence="6" id="KW-0406">Ion transport</keyword>
<evidence type="ECO:0000259" key="15">
    <source>
        <dbReference type="Pfam" id="PF07715"/>
    </source>
</evidence>
<dbReference type="SUPFAM" id="SSF56935">
    <property type="entry name" value="Porins"/>
    <property type="match status" value="1"/>
</dbReference>
<gene>
    <name evidence="16" type="ORF">Tel_06850</name>
</gene>